<sequence>MTSTLQPRTHGMAIVTPGNKEACERDVTATGPFGVPHARDHVIDLLVMRVSLAALTWAQRRADRARLTREEQQRRYRVARELEQRDHHLRLTVRAF</sequence>
<dbReference type="EMBL" id="CP017146">
    <property type="protein sequence ID" value="QHO70309.1"/>
    <property type="molecule type" value="Genomic_DNA"/>
</dbReference>
<dbReference type="KEGG" id="mant:BHD05_12280"/>
<reference evidence="1 2" key="1">
    <citation type="submission" date="2016-09" db="EMBL/GenBank/DDBJ databases">
        <title>Complete genome sequence of microbes from the polar regions.</title>
        <authorList>
            <person name="Liao L."/>
            <person name="Chen B."/>
        </authorList>
    </citation>
    <scope>NUCLEOTIDE SEQUENCE [LARGE SCALE GENOMIC DNA]</scope>
    <source>
        <strain evidence="1 2">ZS314</strain>
    </source>
</reference>
<keyword evidence="2" id="KW-1185">Reference proteome</keyword>
<dbReference type="Proteomes" id="UP000464507">
    <property type="component" value="Chromosome"/>
</dbReference>
<protein>
    <submittedName>
        <fullName evidence="1">Uncharacterized protein</fullName>
    </submittedName>
</protein>
<evidence type="ECO:0000313" key="1">
    <source>
        <dbReference type="EMBL" id="QHO70309.1"/>
    </source>
</evidence>
<accession>A0A7L5APM6</accession>
<name>A0A7L5APM6_9MICO</name>
<evidence type="ECO:0000313" key="2">
    <source>
        <dbReference type="Proteomes" id="UP000464507"/>
    </source>
</evidence>
<gene>
    <name evidence="1" type="ORF">BHD05_12280</name>
</gene>
<dbReference type="RefSeq" id="WP_161886697.1">
    <property type="nucleotide sequence ID" value="NZ_CP017146.1"/>
</dbReference>
<dbReference type="AlphaFoldDB" id="A0A7L5APM6"/>
<proteinExistence type="predicted"/>
<organism evidence="1 2">
    <name type="scientific">Marisediminicola antarctica</name>
    <dbReference type="NCBI Taxonomy" id="674079"/>
    <lineage>
        <taxon>Bacteria</taxon>
        <taxon>Bacillati</taxon>
        <taxon>Actinomycetota</taxon>
        <taxon>Actinomycetes</taxon>
        <taxon>Micrococcales</taxon>
        <taxon>Microbacteriaceae</taxon>
        <taxon>Marisediminicola</taxon>
    </lineage>
</organism>